<feature type="domain" description="PilZ" evidence="1">
    <location>
        <begin position="10"/>
        <end position="98"/>
    </location>
</feature>
<dbReference type="SUPFAM" id="SSF141371">
    <property type="entry name" value="PilZ domain-like"/>
    <property type="match status" value="1"/>
</dbReference>
<dbReference type="EMBL" id="JAZDQJ010000010">
    <property type="protein sequence ID" value="MEE1933824.1"/>
    <property type="molecule type" value="Genomic_DNA"/>
</dbReference>
<dbReference type="Gene3D" id="2.40.10.220">
    <property type="entry name" value="predicted glycosyltransferase like domains"/>
    <property type="match status" value="1"/>
</dbReference>
<evidence type="ECO:0000259" key="1">
    <source>
        <dbReference type="Pfam" id="PF07238"/>
    </source>
</evidence>
<organism evidence="2 3">
    <name type="scientific">Pseudomonas ulcerans</name>
    <dbReference type="NCBI Taxonomy" id="3115852"/>
    <lineage>
        <taxon>Bacteria</taxon>
        <taxon>Pseudomonadati</taxon>
        <taxon>Pseudomonadota</taxon>
        <taxon>Gammaproteobacteria</taxon>
        <taxon>Pseudomonadales</taxon>
        <taxon>Pseudomonadaceae</taxon>
        <taxon>Pseudomonas</taxon>
    </lineage>
</organism>
<reference evidence="2 3" key="1">
    <citation type="submission" date="2024-01" db="EMBL/GenBank/DDBJ databases">
        <title>Unpublished Manusciprt.</title>
        <authorList>
            <person name="Duman M."/>
            <person name="Valdes E.G."/>
            <person name="Ajmi N."/>
            <person name="Altun S."/>
            <person name="Saticioglu I.B."/>
        </authorList>
    </citation>
    <scope>NUCLEOTIDE SEQUENCE [LARGE SCALE GENOMIC DNA]</scope>
    <source>
        <strain evidence="2 3">148P</strain>
    </source>
</reference>
<dbReference type="Pfam" id="PF07238">
    <property type="entry name" value="PilZ"/>
    <property type="match status" value="1"/>
</dbReference>
<evidence type="ECO:0000313" key="3">
    <source>
        <dbReference type="Proteomes" id="UP001335100"/>
    </source>
</evidence>
<comment type="caution">
    <text evidence="2">The sequence shown here is derived from an EMBL/GenBank/DDBJ whole genome shotgun (WGS) entry which is preliminary data.</text>
</comment>
<dbReference type="InterPro" id="IPR009875">
    <property type="entry name" value="PilZ_domain"/>
</dbReference>
<name>A0ABU7HQN0_9PSED</name>
<protein>
    <submittedName>
        <fullName evidence="2">PilZ domain-containing protein</fullName>
    </submittedName>
</protein>
<keyword evidence="3" id="KW-1185">Reference proteome</keyword>
<sequence length="99" mass="11134">MNQTFDGYSEKRDFIRMRVDADVTLIHAEQVVAAVCLDLSSSGMQIQAPRTFKVGDQLLVRIESDHPALKGLEATTQVVWIADQPDNLQKLGLRILKMH</sequence>
<evidence type="ECO:0000313" key="2">
    <source>
        <dbReference type="EMBL" id="MEE1933824.1"/>
    </source>
</evidence>
<accession>A0ABU7HQN0</accession>
<dbReference type="RefSeq" id="WP_330074646.1">
    <property type="nucleotide sequence ID" value="NZ_JAZDQJ010000010.1"/>
</dbReference>
<dbReference type="Proteomes" id="UP001335100">
    <property type="component" value="Unassembled WGS sequence"/>
</dbReference>
<proteinExistence type="predicted"/>
<gene>
    <name evidence="2" type="ORF">V0R50_11380</name>
</gene>